<sequence>MKMMQSCDTFVVLPPLTKRGVVFGKNSDRPQGEVQEVVYFPATEAAGPETEGMIMRIILDIFR</sequence>
<dbReference type="Proteomes" id="UP000030742">
    <property type="component" value="Unassembled WGS sequence"/>
</dbReference>
<accession>U4UNV3</accession>
<dbReference type="STRING" id="77166.U4UNV3"/>
<name>U4UNV3_DENPD</name>
<dbReference type="GO" id="GO:0016805">
    <property type="term" value="F:dipeptidase activity"/>
    <property type="evidence" value="ECO:0007669"/>
    <property type="project" value="InterPro"/>
</dbReference>
<dbReference type="GO" id="GO:0070004">
    <property type="term" value="F:cysteine-type exopeptidase activity"/>
    <property type="evidence" value="ECO:0007669"/>
    <property type="project" value="InterPro"/>
</dbReference>
<dbReference type="AlphaFoldDB" id="U4UNV3"/>
<dbReference type="EMBL" id="KB632297">
    <property type="protein sequence ID" value="ERL91705.1"/>
    <property type="molecule type" value="Genomic_DNA"/>
</dbReference>
<organism evidence="2 3">
    <name type="scientific">Dendroctonus ponderosae</name>
    <name type="common">Mountain pine beetle</name>
    <dbReference type="NCBI Taxonomy" id="77166"/>
    <lineage>
        <taxon>Eukaryota</taxon>
        <taxon>Metazoa</taxon>
        <taxon>Ecdysozoa</taxon>
        <taxon>Arthropoda</taxon>
        <taxon>Hexapoda</taxon>
        <taxon>Insecta</taxon>
        <taxon>Pterygota</taxon>
        <taxon>Neoptera</taxon>
        <taxon>Endopterygota</taxon>
        <taxon>Coleoptera</taxon>
        <taxon>Polyphaga</taxon>
        <taxon>Cucujiformia</taxon>
        <taxon>Curculionidae</taxon>
        <taxon>Scolytinae</taxon>
        <taxon>Dendroctonus</taxon>
    </lineage>
</organism>
<dbReference type="GO" id="GO:0006508">
    <property type="term" value="P:proteolysis"/>
    <property type="evidence" value="ECO:0007669"/>
    <property type="project" value="InterPro"/>
</dbReference>
<proteinExistence type="inferred from homology"/>
<dbReference type="PANTHER" id="PTHR12994:SF17">
    <property type="entry name" value="LD30995P"/>
    <property type="match status" value="1"/>
</dbReference>
<dbReference type="InterPro" id="IPR005322">
    <property type="entry name" value="Peptidase_C69"/>
</dbReference>
<reference evidence="2 3" key="1">
    <citation type="journal article" date="2013" name="Genome Biol.">
        <title>Draft genome of the mountain pine beetle, Dendroctonus ponderosae Hopkins, a major forest pest.</title>
        <authorList>
            <person name="Keeling C.I."/>
            <person name="Yuen M.M."/>
            <person name="Liao N.Y."/>
            <person name="Docking T.R."/>
            <person name="Chan S.K."/>
            <person name="Taylor G.A."/>
            <person name="Palmquist D.L."/>
            <person name="Jackman S.D."/>
            <person name="Nguyen A."/>
            <person name="Li M."/>
            <person name="Henderson H."/>
            <person name="Janes J.K."/>
            <person name="Zhao Y."/>
            <person name="Pandoh P."/>
            <person name="Moore R."/>
            <person name="Sperling F.A."/>
            <person name="Huber D.P."/>
            <person name="Birol I."/>
            <person name="Jones S.J."/>
            <person name="Bohlmann J."/>
        </authorList>
    </citation>
    <scope>NUCLEOTIDE SEQUENCE</scope>
</reference>
<gene>
    <name evidence="2" type="ORF">D910_09032</name>
</gene>
<comment type="similarity">
    <text evidence="1">Belongs to the peptidase C69 family. Secernin subfamily.</text>
</comment>
<evidence type="ECO:0000313" key="3">
    <source>
        <dbReference type="Proteomes" id="UP000030742"/>
    </source>
</evidence>
<evidence type="ECO:0000256" key="1">
    <source>
        <dbReference type="ARBA" id="ARBA00005705"/>
    </source>
</evidence>
<protein>
    <submittedName>
        <fullName evidence="2">Uncharacterized protein</fullName>
    </submittedName>
</protein>
<evidence type="ECO:0000313" key="2">
    <source>
        <dbReference type="EMBL" id="ERL91705.1"/>
    </source>
</evidence>
<dbReference type="OrthoDB" id="5175656at2759"/>
<dbReference type="PANTHER" id="PTHR12994">
    <property type="entry name" value="SECERNIN"/>
    <property type="match status" value="1"/>
</dbReference>